<dbReference type="RefSeq" id="XP_068358364.1">
    <property type="nucleotide sequence ID" value="XM_068505330.1"/>
</dbReference>
<dbReference type="GeneID" id="94840034"/>
<organism evidence="1 2">
    <name type="scientific">Tritrichomonas foetus</name>
    <dbReference type="NCBI Taxonomy" id="1144522"/>
    <lineage>
        <taxon>Eukaryota</taxon>
        <taxon>Metamonada</taxon>
        <taxon>Parabasalia</taxon>
        <taxon>Tritrichomonadida</taxon>
        <taxon>Tritrichomonadidae</taxon>
        <taxon>Tritrichomonas</taxon>
    </lineage>
</organism>
<proteinExistence type="predicted"/>
<evidence type="ECO:0000313" key="2">
    <source>
        <dbReference type="Proteomes" id="UP000179807"/>
    </source>
</evidence>
<dbReference type="EMBL" id="MLAK01000765">
    <property type="protein sequence ID" value="OHT05228.1"/>
    <property type="molecule type" value="Genomic_DNA"/>
</dbReference>
<name>A0A1J4K6A1_9EUKA</name>
<dbReference type="VEuPathDB" id="TrichDB:TRFO_27096"/>
<reference evidence="1" key="1">
    <citation type="submission" date="2016-10" db="EMBL/GenBank/DDBJ databases">
        <authorList>
            <person name="Benchimol M."/>
            <person name="Almeida L.G."/>
            <person name="Vasconcelos A.T."/>
            <person name="Perreira-Neves A."/>
            <person name="Rosa I.A."/>
            <person name="Tasca T."/>
            <person name="Bogo M.R."/>
            <person name="de Souza W."/>
        </authorList>
    </citation>
    <scope>NUCLEOTIDE SEQUENCE [LARGE SCALE GENOMIC DNA]</scope>
    <source>
        <strain evidence="1">K</strain>
    </source>
</reference>
<protein>
    <submittedName>
        <fullName evidence="1">Uncharacterized protein</fullName>
    </submittedName>
</protein>
<sequence length="165" mass="18774">MCINCNFDINHKSQQTKQATKNHSRFVLSRSRSQHLETINFSIPNDESLQCQSILGHCSLSKTIALNNTSDNIQFINHSSSNNASLPIAIAPSFPLRKPYQVRSRRQKSSLNPENSISINTAKMILKSVENDKKKIEQNNMIFDDYGNQVKVSETYTMIINPIYL</sequence>
<evidence type="ECO:0000313" key="1">
    <source>
        <dbReference type="EMBL" id="OHT05228.1"/>
    </source>
</evidence>
<gene>
    <name evidence="1" type="ORF">TRFO_27096</name>
</gene>
<keyword evidence="2" id="KW-1185">Reference proteome</keyword>
<comment type="caution">
    <text evidence="1">The sequence shown here is derived from an EMBL/GenBank/DDBJ whole genome shotgun (WGS) entry which is preliminary data.</text>
</comment>
<dbReference type="AlphaFoldDB" id="A0A1J4K6A1"/>
<dbReference type="Proteomes" id="UP000179807">
    <property type="component" value="Unassembled WGS sequence"/>
</dbReference>
<accession>A0A1J4K6A1</accession>